<reference evidence="1 2" key="1">
    <citation type="journal article" date="2007" name="Int. J. Syst. Evol. Microbiol.">
        <title>Description of Pelomonas aquatica sp. nov. and Pelomonas puraquae sp. nov., isolated from industrial and haemodialysis water.</title>
        <authorList>
            <person name="Gomila M."/>
            <person name="Bowien B."/>
            <person name="Falsen E."/>
            <person name="Moore E.R."/>
            <person name="Lalucat J."/>
        </authorList>
    </citation>
    <scope>NUCLEOTIDE SEQUENCE [LARGE SCALE GENOMIC DNA]</scope>
    <source>
        <strain evidence="1 2">CCUG 52769</strain>
    </source>
</reference>
<dbReference type="EMBL" id="NISI01000017">
    <property type="protein sequence ID" value="OWR00588.1"/>
    <property type="molecule type" value="Genomic_DNA"/>
</dbReference>
<evidence type="ECO:0000313" key="2">
    <source>
        <dbReference type="Proteomes" id="UP000197446"/>
    </source>
</evidence>
<dbReference type="SUPFAM" id="SSF47789">
    <property type="entry name" value="C-terminal domain of RNA polymerase alpha subunit"/>
    <property type="match status" value="1"/>
</dbReference>
<comment type="caution">
    <text evidence="1">The sequence shown here is derived from an EMBL/GenBank/DDBJ whole genome shotgun (WGS) entry which is preliminary data.</text>
</comment>
<name>A0A254N048_9BURK</name>
<dbReference type="AlphaFoldDB" id="A0A254N048"/>
<keyword evidence="2" id="KW-1185">Reference proteome</keyword>
<sequence length="83" mass="9058">MTVAISAQTYARLLGLADQAPLECLALSPRTLASAKTLGYNQIGQVRSTSRQTLLTDLGEERAEELERALHDFGMRPREDLAG</sequence>
<proteinExistence type="predicted"/>
<dbReference type="Gene3D" id="1.10.150.20">
    <property type="entry name" value="5' to 3' exonuclease, C-terminal subdomain"/>
    <property type="match status" value="1"/>
</dbReference>
<protein>
    <submittedName>
        <fullName evidence="1">Uncharacterized protein</fullName>
    </submittedName>
</protein>
<dbReference type="Proteomes" id="UP000197446">
    <property type="component" value="Unassembled WGS sequence"/>
</dbReference>
<accession>A0A254N048</accession>
<organism evidence="1 2">
    <name type="scientific">Roseateles puraquae</name>
    <dbReference type="NCBI Taxonomy" id="431059"/>
    <lineage>
        <taxon>Bacteria</taxon>
        <taxon>Pseudomonadati</taxon>
        <taxon>Pseudomonadota</taxon>
        <taxon>Betaproteobacteria</taxon>
        <taxon>Burkholderiales</taxon>
        <taxon>Sphaerotilaceae</taxon>
        <taxon>Roseateles</taxon>
    </lineage>
</organism>
<gene>
    <name evidence="1" type="ORF">CDO81_25160</name>
</gene>
<evidence type="ECO:0000313" key="1">
    <source>
        <dbReference type="EMBL" id="OWR00588.1"/>
    </source>
</evidence>